<proteinExistence type="predicted"/>
<keyword evidence="2" id="KW-1185">Reference proteome</keyword>
<dbReference type="EMBL" id="PVWJ01000062">
    <property type="protein sequence ID" value="PSB02373.1"/>
    <property type="molecule type" value="Genomic_DNA"/>
</dbReference>
<accession>A0A2T1C2M3</accession>
<organism evidence="1 2">
    <name type="scientific">Merismopedia glauca CCAP 1448/3</name>
    <dbReference type="NCBI Taxonomy" id="1296344"/>
    <lineage>
        <taxon>Bacteria</taxon>
        <taxon>Bacillati</taxon>
        <taxon>Cyanobacteriota</taxon>
        <taxon>Cyanophyceae</taxon>
        <taxon>Synechococcales</taxon>
        <taxon>Merismopediaceae</taxon>
        <taxon>Merismopedia</taxon>
    </lineage>
</organism>
<name>A0A2T1C2M3_9CYAN</name>
<evidence type="ECO:0000313" key="2">
    <source>
        <dbReference type="Proteomes" id="UP000238762"/>
    </source>
</evidence>
<dbReference type="AlphaFoldDB" id="A0A2T1C2M3"/>
<protein>
    <submittedName>
        <fullName evidence="1">Uncharacterized protein</fullName>
    </submittedName>
</protein>
<gene>
    <name evidence="1" type="ORF">C7B64_13385</name>
</gene>
<evidence type="ECO:0000313" key="1">
    <source>
        <dbReference type="EMBL" id="PSB02373.1"/>
    </source>
</evidence>
<dbReference type="RefSeq" id="WP_106289163.1">
    <property type="nucleotide sequence ID" value="NZ_CAWNTC010000071.1"/>
</dbReference>
<sequence length="93" mass="10859">MEHIKLFAEAISYRHHLIVPVQFQNCFTAVVLGQEMDVSESLEVSDTLAGAIELGKVTVDEIWASWLPRFPEYYQWYRSLDSHDRQSEEKQKS</sequence>
<comment type="caution">
    <text evidence="1">The sequence shown here is derived from an EMBL/GenBank/DDBJ whole genome shotgun (WGS) entry which is preliminary data.</text>
</comment>
<dbReference type="Proteomes" id="UP000238762">
    <property type="component" value="Unassembled WGS sequence"/>
</dbReference>
<reference evidence="1 2" key="1">
    <citation type="submission" date="2018-02" db="EMBL/GenBank/DDBJ databases">
        <authorList>
            <person name="Cohen D.B."/>
            <person name="Kent A.D."/>
        </authorList>
    </citation>
    <scope>NUCLEOTIDE SEQUENCE [LARGE SCALE GENOMIC DNA]</scope>
    <source>
        <strain evidence="1 2">CCAP 1448/3</strain>
    </source>
</reference>
<reference evidence="1 2" key="2">
    <citation type="submission" date="2018-03" db="EMBL/GenBank/DDBJ databases">
        <title>The ancient ancestry and fast evolution of plastids.</title>
        <authorList>
            <person name="Moore K.R."/>
            <person name="Magnabosco C."/>
            <person name="Momper L."/>
            <person name="Gold D.A."/>
            <person name="Bosak T."/>
            <person name="Fournier G.P."/>
        </authorList>
    </citation>
    <scope>NUCLEOTIDE SEQUENCE [LARGE SCALE GENOMIC DNA]</scope>
    <source>
        <strain evidence="1 2">CCAP 1448/3</strain>
    </source>
</reference>